<gene>
    <name evidence="8" type="ORF">LUZ61_006630</name>
</gene>
<comment type="similarity">
    <text evidence="1">Belongs to the UDP-glycosyltransferase family.</text>
</comment>
<evidence type="ECO:0000256" key="5">
    <source>
        <dbReference type="ARBA" id="ARBA00052327"/>
    </source>
</evidence>
<dbReference type="Pfam" id="PF00201">
    <property type="entry name" value="UDPGT"/>
    <property type="match status" value="1"/>
</dbReference>
<dbReference type="Proteomes" id="UP001210211">
    <property type="component" value="Unassembled WGS sequence"/>
</dbReference>
<name>A0AAD6EVU8_9POAL</name>
<evidence type="ECO:0000256" key="6">
    <source>
        <dbReference type="ARBA" id="ARBA00058304"/>
    </source>
</evidence>
<accession>A0AAD6EVU8</accession>
<reference evidence="8 9" key="1">
    <citation type="journal article" date="2022" name="Cell">
        <title>Repeat-based holocentromeres influence genome architecture and karyotype evolution.</title>
        <authorList>
            <person name="Hofstatter P.G."/>
            <person name="Thangavel G."/>
            <person name="Lux T."/>
            <person name="Neumann P."/>
            <person name="Vondrak T."/>
            <person name="Novak P."/>
            <person name="Zhang M."/>
            <person name="Costa L."/>
            <person name="Castellani M."/>
            <person name="Scott A."/>
            <person name="Toegelov H."/>
            <person name="Fuchs J."/>
            <person name="Mata-Sucre Y."/>
            <person name="Dias Y."/>
            <person name="Vanzela A.L.L."/>
            <person name="Huettel B."/>
            <person name="Almeida C.C.S."/>
            <person name="Simkova H."/>
            <person name="Souza G."/>
            <person name="Pedrosa-Harand A."/>
            <person name="Macas J."/>
            <person name="Mayer K.F.X."/>
            <person name="Houben A."/>
            <person name="Marques A."/>
        </authorList>
    </citation>
    <scope>NUCLEOTIDE SEQUENCE [LARGE SCALE GENOMIC DNA]</scope>
    <source>
        <strain evidence="8">RhyTen1mFocal</strain>
    </source>
</reference>
<comment type="function">
    <text evidence="6">Glucosyltransferase involved in the last step of benzoxazinoid glucoside biosynthesis. Catalyzes the glucosylation of hydroxamic acids utilizing UDP-glucose as glucose doner, reducing the toxicity of these natural insecticides for storage. Can use DIMBOA and DIBOA as substrates, HMBOA (2-hydroxy-7-methoxy-2H-1,4-benzoxazin-3(4H)-one) and HBOA (2-hydroxy-2H-1,4-benzoxazin-3(4H)-one) with a lower efficiency, but not indole acetic acid or quercitin.</text>
</comment>
<dbReference type="EC" id="2.4.1.202" evidence="7"/>
<dbReference type="SUPFAM" id="SSF53756">
    <property type="entry name" value="UDP-Glycosyltransferase/glycogen phosphorylase"/>
    <property type="match status" value="1"/>
</dbReference>
<comment type="caution">
    <text evidence="8">The sequence shown here is derived from an EMBL/GenBank/DDBJ whole genome shotgun (WGS) entry which is preliminary data.</text>
</comment>
<dbReference type="GO" id="GO:0047254">
    <property type="term" value="F:2,4-dihydroxy-7-methoxy-2H-1,4-benzoxazin-3(4H)-one 2-D-glucosyltransferase activity"/>
    <property type="evidence" value="ECO:0007669"/>
    <property type="project" value="UniProtKB-EC"/>
</dbReference>
<dbReference type="FunFam" id="3.40.50.2000:FF:000120">
    <property type="entry name" value="UDP-glycosyltransferase 76C1"/>
    <property type="match status" value="1"/>
</dbReference>
<dbReference type="PANTHER" id="PTHR11926:SF1494">
    <property type="entry name" value="FLAVONOL 3-O-GLUCOSYLTRANSFERASE UGT76E12-RELATED"/>
    <property type="match status" value="1"/>
</dbReference>
<evidence type="ECO:0000313" key="9">
    <source>
        <dbReference type="Proteomes" id="UP001210211"/>
    </source>
</evidence>
<organism evidence="8 9">
    <name type="scientific">Rhynchospora tenuis</name>
    <dbReference type="NCBI Taxonomy" id="198213"/>
    <lineage>
        <taxon>Eukaryota</taxon>
        <taxon>Viridiplantae</taxon>
        <taxon>Streptophyta</taxon>
        <taxon>Embryophyta</taxon>
        <taxon>Tracheophyta</taxon>
        <taxon>Spermatophyta</taxon>
        <taxon>Magnoliopsida</taxon>
        <taxon>Liliopsida</taxon>
        <taxon>Poales</taxon>
        <taxon>Cyperaceae</taxon>
        <taxon>Cyperoideae</taxon>
        <taxon>Rhynchosporeae</taxon>
        <taxon>Rhynchospora</taxon>
    </lineage>
</organism>
<dbReference type="CDD" id="cd03784">
    <property type="entry name" value="GT1_Gtf-like"/>
    <property type="match status" value="1"/>
</dbReference>
<dbReference type="EMBL" id="JAMRDG010000001">
    <property type="protein sequence ID" value="KAJ3702925.1"/>
    <property type="molecule type" value="Genomic_DNA"/>
</dbReference>
<evidence type="ECO:0000256" key="7">
    <source>
        <dbReference type="ARBA" id="ARBA00066799"/>
    </source>
</evidence>
<dbReference type="GO" id="GO:0080043">
    <property type="term" value="F:quercetin 3-O-glucosyltransferase activity"/>
    <property type="evidence" value="ECO:0007669"/>
    <property type="project" value="TreeGrafter"/>
</dbReference>
<evidence type="ECO:0000313" key="8">
    <source>
        <dbReference type="EMBL" id="KAJ3702925.1"/>
    </source>
</evidence>
<sequence>MGKRVLLFPLPYQGHINPMLEVAAILHSRGFSITIFHTNYNSIDSTKYPSYRFVLVDDQEISSRFRPAVEDSLHRLIAWNNSCEQLFHDCLTSVLSDKCEEPVACLIRDTHWYNLEYLANRLGVPTLVLRTGSAATLNWFLAFPRLFEKGLIPVKESQLDMPVVELEPLRMRDLPAVGNCRHQLLHNLFTHGMEAIRASSGVIINTFDAIDHKDVEKFQKEIPVAVFCIGPLHKFTPPASSSLLDQDYSCLEWLETQAPSSVLYVSFGSLACMNYEEFVETAWGLANSGQPFIWVVRPGSILGKDEVDLPEGFTEATRGNSKVVSWAPQQEVLAHTAVGAFWTHNGWNSTLEAICEGVPMICRPLFADQMGNARYVTHVWKVGIELEGKLERGKIENAIKRLMKDEEGAEISQRMRALKNEASCCIKSDGSSSISIDKLIHFMSSF</sequence>
<keyword evidence="3" id="KW-0808">Transferase</keyword>
<evidence type="ECO:0000256" key="4">
    <source>
        <dbReference type="ARBA" id="ARBA00051876"/>
    </source>
</evidence>
<dbReference type="AlphaFoldDB" id="A0AAD6EVU8"/>
<dbReference type="GO" id="GO:0080044">
    <property type="term" value="F:quercetin 7-O-glucosyltransferase activity"/>
    <property type="evidence" value="ECO:0007669"/>
    <property type="project" value="TreeGrafter"/>
</dbReference>
<protein>
    <recommendedName>
        <fullName evidence="7">2,4-dihydroxy-7-methoxy-2H-1,4-benzoxazin-3(4H)-one 2-D-glucosyltransferase</fullName>
        <ecNumber evidence="7">2.4.1.202</ecNumber>
    </recommendedName>
</protein>
<keyword evidence="9" id="KW-1185">Reference proteome</keyword>
<evidence type="ECO:0000256" key="2">
    <source>
        <dbReference type="ARBA" id="ARBA00022676"/>
    </source>
</evidence>
<comment type="catalytic activity">
    <reaction evidence="4">
        <text>DIBOA + UDP-alpha-D-glucose = DIBOA beta-D-glucoside + UDP + H(+)</text>
        <dbReference type="Rhea" id="RHEA:33955"/>
        <dbReference type="ChEBI" id="CHEBI:15378"/>
        <dbReference type="ChEBI" id="CHEBI:58223"/>
        <dbReference type="ChEBI" id="CHEBI:58885"/>
        <dbReference type="ChEBI" id="CHEBI:63558"/>
        <dbReference type="ChEBI" id="CHEBI:63670"/>
        <dbReference type="EC" id="2.4.1.202"/>
    </reaction>
</comment>
<dbReference type="PANTHER" id="PTHR11926">
    <property type="entry name" value="GLUCOSYL/GLUCURONOSYL TRANSFERASES"/>
    <property type="match status" value="1"/>
</dbReference>
<evidence type="ECO:0000256" key="3">
    <source>
        <dbReference type="ARBA" id="ARBA00022679"/>
    </source>
</evidence>
<dbReference type="Gene3D" id="3.40.50.2000">
    <property type="entry name" value="Glycogen Phosphorylase B"/>
    <property type="match status" value="2"/>
</dbReference>
<dbReference type="FunFam" id="3.40.50.2000:FF:000040">
    <property type="entry name" value="UDP-glycosyltransferase 76C1"/>
    <property type="match status" value="1"/>
</dbReference>
<comment type="catalytic activity">
    <reaction evidence="5">
        <text>DIMBOA + UDP-alpha-D-glucose = DIMBOA beta-D-glucoside + UDP + H(+)</text>
        <dbReference type="Rhea" id="RHEA:15541"/>
        <dbReference type="ChEBI" id="CHEBI:15378"/>
        <dbReference type="ChEBI" id="CHEBI:18048"/>
        <dbReference type="ChEBI" id="CHEBI:37573"/>
        <dbReference type="ChEBI" id="CHEBI:58223"/>
        <dbReference type="ChEBI" id="CHEBI:58885"/>
        <dbReference type="EC" id="2.4.1.202"/>
    </reaction>
</comment>
<keyword evidence="2" id="KW-0328">Glycosyltransferase</keyword>
<dbReference type="InterPro" id="IPR002213">
    <property type="entry name" value="UDP_glucos_trans"/>
</dbReference>
<proteinExistence type="inferred from homology"/>
<evidence type="ECO:0000256" key="1">
    <source>
        <dbReference type="ARBA" id="ARBA00009995"/>
    </source>
</evidence>